<feature type="domain" description="Subtilisin inhibitor" evidence="8">
    <location>
        <begin position="50"/>
        <end position="123"/>
    </location>
</feature>
<dbReference type="GO" id="GO:0004867">
    <property type="term" value="F:serine-type endopeptidase inhibitor activity"/>
    <property type="evidence" value="ECO:0007669"/>
    <property type="project" value="UniProtKB-KW"/>
</dbReference>
<dbReference type="Proteomes" id="UP000198318">
    <property type="component" value="Unassembled WGS sequence"/>
</dbReference>
<dbReference type="InterPro" id="IPR036819">
    <property type="entry name" value="Subtilisin_inhibitor-like_sf"/>
</dbReference>
<keyword evidence="3" id="KW-0964">Secreted</keyword>
<name>A0A239P716_9ACTN</name>
<evidence type="ECO:0000259" key="8">
    <source>
        <dbReference type="Pfam" id="PF00720"/>
    </source>
</evidence>
<comment type="similarity">
    <text evidence="2">Belongs to the protease inhibitor I16 (SSI) family.</text>
</comment>
<evidence type="ECO:0000256" key="5">
    <source>
        <dbReference type="ARBA" id="ARBA00022900"/>
    </source>
</evidence>
<dbReference type="Pfam" id="PF00720">
    <property type="entry name" value="SSI"/>
    <property type="match status" value="1"/>
</dbReference>
<dbReference type="Gene3D" id="3.30.350.10">
    <property type="entry name" value="Subtilisin inhibitor-like"/>
    <property type="match status" value="1"/>
</dbReference>
<dbReference type="SUPFAM" id="SSF55399">
    <property type="entry name" value="Subtilisin inhibitor"/>
    <property type="match status" value="1"/>
</dbReference>
<dbReference type="EMBL" id="FZOR01000072">
    <property type="protein sequence ID" value="SNT62428.1"/>
    <property type="molecule type" value="Genomic_DNA"/>
</dbReference>
<evidence type="ECO:0000256" key="3">
    <source>
        <dbReference type="ARBA" id="ARBA00022525"/>
    </source>
</evidence>
<evidence type="ECO:0000313" key="10">
    <source>
        <dbReference type="Proteomes" id="UP000198318"/>
    </source>
</evidence>
<dbReference type="InterPro" id="IPR020054">
    <property type="entry name" value="Prot_inh_SSI_I16_CS"/>
</dbReference>
<dbReference type="AlphaFoldDB" id="A0A239P716"/>
<organism evidence="9 10">
    <name type="scientific">Actinomadura meyerae</name>
    <dbReference type="NCBI Taxonomy" id="240840"/>
    <lineage>
        <taxon>Bacteria</taxon>
        <taxon>Bacillati</taxon>
        <taxon>Actinomycetota</taxon>
        <taxon>Actinomycetes</taxon>
        <taxon>Streptosporangiales</taxon>
        <taxon>Thermomonosporaceae</taxon>
        <taxon>Actinomadura</taxon>
    </lineage>
</organism>
<dbReference type="RefSeq" id="WP_179271921.1">
    <property type="nucleotide sequence ID" value="NZ_FZOR01000072.1"/>
</dbReference>
<protein>
    <submittedName>
        <fullName evidence="9">Subtilisin inhibitor-like</fullName>
    </submittedName>
</protein>
<proteinExistence type="inferred from homology"/>
<sequence>MMRSMVRLLLGAGLVAGGAVAAPAASADDGAAAAPLTVIQLSVVPQLGSGAARTATLECDPVGGTHPNAKVACAELDAANGDIRQVPSRSGYGCLGIWLPVTATATGYWHGVPITPYSETFSNDGCARIGHGYVLDF</sequence>
<keyword evidence="6" id="KW-1015">Disulfide bond</keyword>
<evidence type="ECO:0000313" key="9">
    <source>
        <dbReference type="EMBL" id="SNT62428.1"/>
    </source>
</evidence>
<keyword evidence="4" id="KW-0646">Protease inhibitor</keyword>
<reference evidence="9 10" key="1">
    <citation type="submission" date="2017-06" db="EMBL/GenBank/DDBJ databases">
        <authorList>
            <person name="Kim H.J."/>
            <person name="Triplett B.A."/>
        </authorList>
    </citation>
    <scope>NUCLEOTIDE SEQUENCE [LARGE SCALE GENOMIC DNA]</scope>
    <source>
        <strain evidence="9 10">DSM 44715</strain>
    </source>
</reference>
<keyword evidence="5" id="KW-0722">Serine protease inhibitor</keyword>
<accession>A0A239P716</accession>
<dbReference type="PROSITE" id="PS00999">
    <property type="entry name" value="SSI"/>
    <property type="match status" value="1"/>
</dbReference>
<feature type="chain" id="PRO_5038705709" evidence="7">
    <location>
        <begin position="22"/>
        <end position="137"/>
    </location>
</feature>
<keyword evidence="10" id="KW-1185">Reference proteome</keyword>
<evidence type="ECO:0000256" key="4">
    <source>
        <dbReference type="ARBA" id="ARBA00022690"/>
    </source>
</evidence>
<evidence type="ECO:0000256" key="6">
    <source>
        <dbReference type="ARBA" id="ARBA00023157"/>
    </source>
</evidence>
<feature type="signal peptide" evidence="7">
    <location>
        <begin position="1"/>
        <end position="21"/>
    </location>
</feature>
<gene>
    <name evidence="9" type="ORF">SAMN05443665_10728</name>
</gene>
<dbReference type="InterPro" id="IPR023549">
    <property type="entry name" value="Subtilisin_inhibitor"/>
</dbReference>
<keyword evidence="7" id="KW-0732">Signal</keyword>
<dbReference type="GO" id="GO:0005576">
    <property type="term" value="C:extracellular region"/>
    <property type="evidence" value="ECO:0007669"/>
    <property type="project" value="UniProtKB-SubCell"/>
</dbReference>
<comment type="subcellular location">
    <subcellularLocation>
        <location evidence="1">Secreted</location>
    </subcellularLocation>
</comment>
<evidence type="ECO:0000256" key="7">
    <source>
        <dbReference type="SAM" id="SignalP"/>
    </source>
</evidence>
<evidence type="ECO:0000256" key="2">
    <source>
        <dbReference type="ARBA" id="ARBA00010472"/>
    </source>
</evidence>
<evidence type="ECO:0000256" key="1">
    <source>
        <dbReference type="ARBA" id="ARBA00004613"/>
    </source>
</evidence>